<feature type="domain" description="VTT" evidence="7">
    <location>
        <begin position="40"/>
        <end position="156"/>
    </location>
</feature>
<name>A0A354YTN8_9FIRM</name>
<dbReference type="PANTHER" id="PTHR12677">
    <property type="entry name" value="GOLGI APPARATUS MEMBRANE PROTEIN TVP38-RELATED"/>
    <property type="match status" value="1"/>
</dbReference>
<evidence type="ECO:0000259" key="7">
    <source>
        <dbReference type="Pfam" id="PF09335"/>
    </source>
</evidence>
<keyword evidence="5 6" id="KW-0472">Membrane</keyword>
<dbReference type="Pfam" id="PF09335">
    <property type="entry name" value="VTT_dom"/>
    <property type="match status" value="1"/>
</dbReference>
<feature type="transmembrane region" description="Helical" evidence="6">
    <location>
        <begin position="167"/>
        <end position="186"/>
    </location>
</feature>
<evidence type="ECO:0000256" key="3">
    <source>
        <dbReference type="ARBA" id="ARBA00022692"/>
    </source>
</evidence>
<dbReference type="Proteomes" id="UP000263273">
    <property type="component" value="Unassembled WGS sequence"/>
</dbReference>
<organism evidence="8 9">
    <name type="scientific">Syntrophomonas wolfei</name>
    <dbReference type="NCBI Taxonomy" id="863"/>
    <lineage>
        <taxon>Bacteria</taxon>
        <taxon>Bacillati</taxon>
        <taxon>Bacillota</taxon>
        <taxon>Clostridia</taxon>
        <taxon>Eubacteriales</taxon>
        <taxon>Syntrophomonadaceae</taxon>
        <taxon>Syntrophomonas</taxon>
    </lineage>
</organism>
<evidence type="ECO:0000256" key="4">
    <source>
        <dbReference type="ARBA" id="ARBA00022989"/>
    </source>
</evidence>
<evidence type="ECO:0000313" key="8">
    <source>
        <dbReference type="EMBL" id="HBK52559.1"/>
    </source>
</evidence>
<dbReference type="AlphaFoldDB" id="A0A354YTN8"/>
<evidence type="ECO:0000256" key="2">
    <source>
        <dbReference type="ARBA" id="ARBA00022475"/>
    </source>
</evidence>
<dbReference type="EMBL" id="DNZF01000031">
    <property type="protein sequence ID" value="HBK52559.1"/>
    <property type="molecule type" value="Genomic_DNA"/>
</dbReference>
<keyword evidence="4 6" id="KW-1133">Transmembrane helix</keyword>
<feature type="transmembrane region" description="Helical" evidence="6">
    <location>
        <begin position="104"/>
        <end position="128"/>
    </location>
</feature>
<evidence type="ECO:0000256" key="1">
    <source>
        <dbReference type="ARBA" id="ARBA00004651"/>
    </source>
</evidence>
<dbReference type="InterPro" id="IPR032816">
    <property type="entry name" value="VTT_dom"/>
</dbReference>
<gene>
    <name evidence="8" type="ORF">DDZ44_01290</name>
</gene>
<comment type="subcellular location">
    <subcellularLocation>
        <location evidence="1 6">Cell membrane</location>
        <topology evidence="1 6">Multi-pass membrane protein</topology>
    </subcellularLocation>
</comment>
<dbReference type="STRING" id="378794.GCA_001570625_00399"/>
<evidence type="ECO:0000256" key="6">
    <source>
        <dbReference type="RuleBase" id="RU366058"/>
    </source>
</evidence>
<comment type="caution">
    <text evidence="8">The sequence shown here is derived from an EMBL/GenBank/DDBJ whole genome shotgun (WGS) entry which is preliminary data.</text>
</comment>
<evidence type="ECO:0000313" key="9">
    <source>
        <dbReference type="Proteomes" id="UP000263273"/>
    </source>
</evidence>
<feature type="transmembrane region" description="Helical" evidence="6">
    <location>
        <begin position="57"/>
        <end position="77"/>
    </location>
</feature>
<proteinExistence type="inferred from homology"/>
<feature type="transmembrane region" description="Helical" evidence="6">
    <location>
        <begin position="21"/>
        <end position="45"/>
    </location>
</feature>
<protein>
    <recommendedName>
        <fullName evidence="6">TVP38/TMEM64 family membrane protein</fullName>
    </recommendedName>
</protein>
<keyword evidence="2 6" id="KW-1003">Cell membrane</keyword>
<evidence type="ECO:0000256" key="5">
    <source>
        <dbReference type="ARBA" id="ARBA00023136"/>
    </source>
</evidence>
<keyword evidence="3 6" id="KW-0812">Transmembrane</keyword>
<reference evidence="8 9" key="1">
    <citation type="journal article" date="2018" name="Nat. Biotechnol.">
        <title>A standardized bacterial taxonomy based on genome phylogeny substantially revises the tree of life.</title>
        <authorList>
            <person name="Parks D.H."/>
            <person name="Chuvochina M."/>
            <person name="Waite D.W."/>
            <person name="Rinke C."/>
            <person name="Skarshewski A."/>
            <person name="Chaumeil P.A."/>
            <person name="Hugenholtz P."/>
        </authorList>
    </citation>
    <scope>NUCLEOTIDE SEQUENCE [LARGE SCALE GENOMIC DNA]</scope>
    <source>
        <strain evidence="8">UBA10948</strain>
    </source>
</reference>
<dbReference type="GO" id="GO:0005886">
    <property type="term" value="C:plasma membrane"/>
    <property type="evidence" value="ECO:0007669"/>
    <property type="project" value="UniProtKB-SubCell"/>
</dbReference>
<accession>A0A354YTN8</accession>
<dbReference type="PANTHER" id="PTHR12677:SF59">
    <property type="entry name" value="GOLGI APPARATUS MEMBRANE PROTEIN TVP38-RELATED"/>
    <property type="match status" value="1"/>
</dbReference>
<feature type="transmembrane region" description="Helical" evidence="6">
    <location>
        <begin position="134"/>
        <end position="160"/>
    </location>
</feature>
<comment type="similarity">
    <text evidence="6">Belongs to the TVP38/TMEM64 family.</text>
</comment>
<sequence length="193" mass="20909">MDLHSLDSITAISSFLKSYGLLAPAVASALFIIQAVFPVFPYVILAAAGGLLFGFKLGFFLAWSGALAGACLAYWICRLAGSEWVIKTIQSRFSYDIREIDTRLAFWSILIARVLPVVPTPIINAAAALAGVPFWTFFFSSAIGKLPTALLYTGLGLCLFQVKDIRLTLLLLGLILLLLVAGRYLGKKHLLSP</sequence>
<dbReference type="InterPro" id="IPR015414">
    <property type="entry name" value="TMEM64"/>
</dbReference>